<protein>
    <submittedName>
        <fullName evidence="1">Sigma factor G inhibitor Gin</fullName>
    </submittedName>
</protein>
<reference evidence="1" key="1">
    <citation type="submission" date="2022-01" db="EMBL/GenBank/DDBJ databases">
        <title>Collection of gut derived symbiotic bacterial strains cultured from healthy donors.</title>
        <authorList>
            <person name="Lin H."/>
            <person name="Kohout C."/>
            <person name="Waligurski E."/>
            <person name="Pamer E.G."/>
        </authorList>
    </citation>
    <scope>NUCLEOTIDE SEQUENCE</scope>
    <source>
        <strain evidence="1">MSK.14.39</strain>
    </source>
</reference>
<dbReference type="Pfam" id="PF10764">
    <property type="entry name" value="Gin"/>
    <property type="match status" value="1"/>
</dbReference>
<dbReference type="InterPro" id="IPR019700">
    <property type="entry name" value="Sigma-G_inhibitor_Gin"/>
</dbReference>
<gene>
    <name evidence="1" type="ORF">L0P62_07545</name>
</gene>
<name>A0A9Q4FM16_9FIRM</name>
<comment type="caution">
    <text evidence="1">The sequence shown here is derived from an EMBL/GenBank/DDBJ whole genome shotgun (WGS) entry which is preliminary data.</text>
</comment>
<sequence length="56" mass="6786">MYCAVCKQNKDEGIKFLEVHLCEKCLDNITKTRVEDEEYQKYMDIFKDILKECQVY</sequence>
<evidence type="ECO:0000313" key="2">
    <source>
        <dbReference type="Proteomes" id="UP001108123"/>
    </source>
</evidence>
<accession>A0A9Q4FM16</accession>
<evidence type="ECO:0000313" key="1">
    <source>
        <dbReference type="EMBL" id="MCG4565297.1"/>
    </source>
</evidence>
<dbReference type="Proteomes" id="UP001108123">
    <property type="component" value="Unassembled WGS sequence"/>
</dbReference>
<proteinExistence type="predicted"/>
<keyword evidence="2" id="KW-1185">Reference proteome</keyword>
<organism evidence="1 2">
    <name type="scientific">Anaerosalibacter bizertensis</name>
    <dbReference type="NCBI Taxonomy" id="932217"/>
    <lineage>
        <taxon>Bacteria</taxon>
        <taxon>Bacillati</taxon>
        <taxon>Bacillota</taxon>
        <taxon>Tissierellia</taxon>
        <taxon>Tissierellales</taxon>
        <taxon>Sporanaerobacteraceae</taxon>
        <taxon>Anaerosalibacter</taxon>
    </lineage>
</organism>
<dbReference type="RefSeq" id="WP_226808589.1">
    <property type="nucleotide sequence ID" value="NZ_JAJBNW010000082.1"/>
</dbReference>
<dbReference type="EMBL" id="JAKNID010000026">
    <property type="protein sequence ID" value="MCG4565297.1"/>
    <property type="molecule type" value="Genomic_DNA"/>
</dbReference>
<dbReference type="AlphaFoldDB" id="A0A9Q4FM16"/>